<organism evidence="2 3">
    <name type="scientific">Mobilicoccus caccae</name>
    <dbReference type="NCBI Taxonomy" id="1859295"/>
    <lineage>
        <taxon>Bacteria</taxon>
        <taxon>Bacillati</taxon>
        <taxon>Actinomycetota</taxon>
        <taxon>Actinomycetes</taxon>
        <taxon>Micrococcales</taxon>
        <taxon>Dermatophilaceae</taxon>
        <taxon>Mobilicoccus</taxon>
    </lineage>
</organism>
<dbReference type="EMBL" id="BSUO01000001">
    <property type="protein sequence ID" value="GMA41875.1"/>
    <property type="molecule type" value="Genomic_DNA"/>
</dbReference>
<gene>
    <name evidence="2" type="ORF">GCM10025883_39200</name>
</gene>
<dbReference type="Gene3D" id="3.30.460.10">
    <property type="entry name" value="Beta Polymerase, domain 2"/>
    <property type="match status" value="1"/>
</dbReference>
<feature type="domain" description="Polymerase nucleotidyl transferase" evidence="1">
    <location>
        <begin position="108"/>
        <end position="140"/>
    </location>
</feature>
<sequence length="211" mass="22544">MDLSQPLTTLLSAADARALTVLAGTEAPLPGRRIAELADASHTSTQRALSRLTAQGVILVEPAGRANLYRLNRSHVLTPCIVDAVNATATVLRRLVDELNSWSIPCLHAALYGSVARGEAGPESDIDVLVVQPENLSAEDEATWDGQLADTEVLMHALTGNQLSWLATSVPDLHRAEAAGEPIFGSWQDEAVLLVGRPLSRLLHDTGREAH</sequence>
<dbReference type="InterPro" id="IPR036390">
    <property type="entry name" value="WH_DNA-bd_sf"/>
</dbReference>
<dbReference type="CDD" id="cd05403">
    <property type="entry name" value="NT_KNTase_like"/>
    <property type="match status" value="1"/>
</dbReference>
<dbReference type="Pfam" id="PF01909">
    <property type="entry name" value="NTP_transf_2"/>
    <property type="match status" value="1"/>
</dbReference>
<protein>
    <recommendedName>
        <fullName evidence="1">Polymerase nucleotidyl transferase domain-containing protein</fullName>
    </recommendedName>
</protein>
<accession>A0ABQ6IV99</accession>
<evidence type="ECO:0000313" key="3">
    <source>
        <dbReference type="Proteomes" id="UP001157126"/>
    </source>
</evidence>
<reference evidence="3" key="1">
    <citation type="journal article" date="2019" name="Int. J. Syst. Evol. Microbiol.">
        <title>The Global Catalogue of Microorganisms (GCM) 10K type strain sequencing project: providing services to taxonomists for standard genome sequencing and annotation.</title>
        <authorList>
            <consortium name="The Broad Institute Genomics Platform"/>
            <consortium name="The Broad Institute Genome Sequencing Center for Infectious Disease"/>
            <person name="Wu L."/>
            <person name="Ma J."/>
        </authorList>
    </citation>
    <scope>NUCLEOTIDE SEQUENCE [LARGE SCALE GENOMIC DNA]</scope>
    <source>
        <strain evidence="3">NBRC 113072</strain>
    </source>
</reference>
<proteinExistence type="predicted"/>
<dbReference type="SUPFAM" id="SSF81301">
    <property type="entry name" value="Nucleotidyltransferase"/>
    <property type="match status" value="1"/>
</dbReference>
<dbReference type="SUPFAM" id="SSF46785">
    <property type="entry name" value="Winged helix' DNA-binding domain"/>
    <property type="match status" value="1"/>
</dbReference>
<evidence type="ECO:0000259" key="1">
    <source>
        <dbReference type="Pfam" id="PF01909"/>
    </source>
</evidence>
<dbReference type="InterPro" id="IPR043519">
    <property type="entry name" value="NT_sf"/>
</dbReference>
<dbReference type="RefSeq" id="WP_284305370.1">
    <property type="nucleotide sequence ID" value="NZ_BSUO01000001.1"/>
</dbReference>
<keyword evidence="3" id="KW-1185">Reference proteome</keyword>
<comment type="caution">
    <text evidence="2">The sequence shown here is derived from an EMBL/GenBank/DDBJ whole genome shotgun (WGS) entry which is preliminary data.</text>
</comment>
<evidence type="ECO:0000313" key="2">
    <source>
        <dbReference type="EMBL" id="GMA41875.1"/>
    </source>
</evidence>
<dbReference type="InterPro" id="IPR002934">
    <property type="entry name" value="Polymerase_NTP_transf_dom"/>
</dbReference>
<name>A0ABQ6IV99_9MICO</name>
<dbReference type="Proteomes" id="UP001157126">
    <property type="component" value="Unassembled WGS sequence"/>
</dbReference>